<protein>
    <submittedName>
        <fullName evidence="1">Uncharacterized protein</fullName>
    </submittedName>
</protein>
<name>A0ABN9TRW1_9DINO</name>
<dbReference type="Proteomes" id="UP001189429">
    <property type="component" value="Unassembled WGS sequence"/>
</dbReference>
<evidence type="ECO:0000313" key="1">
    <source>
        <dbReference type="EMBL" id="CAK0848891.1"/>
    </source>
</evidence>
<reference evidence="1" key="1">
    <citation type="submission" date="2023-10" db="EMBL/GenBank/DDBJ databases">
        <authorList>
            <person name="Chen Y."/>
            <person name="Shah S."/>
            <person name="Dougan E. K."/>
            <person name="Thang M."/>
            <person name="Chan C."/>
        </authorList>
    </citation>
    <scope>NUCLEOTIDE SEQUENCE [LARGE SCALE GENOMIC DNA]</scope>
</reference>
<accession>A0ABN9TRW1</accession>
<comment type="caution">
    <text evidence="1">The sequence shown here is derived from an EMBL/GenBank/DDBJ whole genome shotgun (WGS) entry which is preliminary data.</text>
</comment>
<organism evidence="1 2">
    <name type="scientific">Prorocentrum cordatum</name>
    <dbReference type="NCBI Taxonomy" id="2364126"/>
    <lineage>
        <taxon>Eukaryota</taxon>
        <taxon>Sar</taxon>
        <taxon>Alveolata</taxon>
        <taxon>Dinophyceae</taxon>
        <taxon>Prorocentrales</taxon>
        <taxon>Prorocentraceae</taxon>
        <taxon>Prorocentrum</taxon>
    </lineage>
</organism>
<sequence length="74" mass="8823">MSLSIELGRCRDLDRVRGLLIRHGQRLLQSFHLCRHLRQERVVVRQARGMFTELSIDIINANDQLMSKFIHLRR</sequence>
<gene>
    <name evidence="1" type="ORF">PCOR1329_LOCUS41726</name>
</gene>
<evidence type="ECO:0000313" key="2">
    <source>
        <dbReference type="Proteomes" id="UP001189429"/>
    </source>
</evidence>
<keyword evidence="2" id="KW-1185">Reference proteome</keyword>
<proteinExistence type="predicted"/>
<dbReference type="EMBL" id="CAUYUJ010015018">
    <property type="protein sequence ID" value="CAK0848891.1"/>
    <property type="molecule type" value="Genomic_DNA"/>
</dbReference>